<comment type="caution">
    <text evidence="1">The sequence shown here is derived from an EMBL/GenBank/DDBJ whole genome shotgun (WGS) entry which is preliminary data.</text>
</comment>
<gene>
    <name evidence="1" type="ORF">SDC9_116403</name>
</gene>
<evidence type="ECO:0000313" key="1">
    <source>
        <dbReference type="EMBL" id="MPM69458.1"/>
    </source>
</evidence>
<dbReference type="AlphaFoldDB" id="A0A645BWH9"/>
<reference evidence="1" key="1">
    <citation type="submission" date="2019-08" db="EMBL/GenBank/DDBJ databases">
        <authorList>
            <person name="Kucharzyk K."/>
            <person name="Murdoch R.W."/>
            <person name="Higgins S."/>
            <person name="Loffler F."/>
        </authorList>
    </citation>
    <scope>NUCLEOTIDE SEQUENCE</scope>
</reference>
<dbReference type="EMBL" id="VSSQ01022888">
    <property type="protein sequence ID" value="MPM69458.1"/>
    <property type="molecule type" value="Genomic_DNA"/>
</dbReference>
<protein>
    <submittedName>
        <fullName evidence="1">Uncharacterized protein</fullName>
    </submittedName>
</protein>
<name>A0A645BWH9_9ZZZZ</name>
<organism evidence="1">
    <name type="scientific">bioreactor metagenome</name>
    <dbReference type="NCBI Taxonomy" id="1076179"/>
    <lineage>
        <taxon>unclassified sequences</taxon>
        <taxon>metagenomes</taxon>
        <taxon>ecological metagenomes</taxon>
    </lineage>
</organism>
<sequence length="196" mass="22146">MHHIPAAQDEDAIITKRHKPFSKGKVILGGKLRVHTERQNRHICGGEHTAKYRPSAVINSPMIVYGNSAPQQMTHAVSQLRRTFGGIFDLIEFFGETVHIVNHRGRLLVVDLCAAREPMRGDGHNRLRFFKRLPKRTPSAGIGIVFDCIHRRPVADKQCGHSVHHCLNTSFQMSCYHTILQTLHCKVHLAQKKISA</sequence>
<accession>A0A645BWH9</accession>
<proteinExistence type="predicted"/>